<dbReference type="AlphaFoldDB" id="A0A438GGK6"/>
<evidence type="ECO:0000313" key="2">
    <source>
        <dbReference type="Proteomes" id="UP000288805"/>
    </source>
</evidence>
<organism evidence="1 2">
    <name type="scientific">Vitis vinifera</name>
    <name type="common">Grape</name>
    <dbReference type="NCBI Taxonomy" id="29760"/>
    <lineage>
        <taxon>Eukaryota</taxon>
        <taxon>Viridiplantae</taxon>
        <taxon>Streptophyta</taxon>
        <taxon>Embryophyta</taxon>
        <taxon>Tracheophyta</taxon>
        <taxon>Spermatophyta</taxon>
        <taxon>Magnoliopsida</taxon>
        <taxon>eudicotyledons</taxon>
        <taxon>Gunneridae</taxon>
        <taxon>Pentapetalae</taxon>
        <taxon>rosids</taxon>
        <taxon>Vitales</taxon>
        <taxon>Vitaceae</taxon>
        <taxon>Viteae</taxon>
        <taxon>Vitis</taxon>
    </lineage>
</organism>
<accession>A0A438GGK6</accession>
<sequence length="218" mass="25017">MFAFEDKVEADWVLLRGSRCLQMRKFFLQKWGPEVGCCRNGSHPKEVWVKVVGLQLHLWSKEVFKSIGERCGGFIVVDEETAFFSELQWARILVRALGKVRPGTLQVAAGNFCWTVSLWWENPPWFSEVVASSDWFKEERWEVRDEGGGDSRASGSVQEIPISIALKIEKLQRDFLWSRDGDGKKDHLISWEVVCKPKEMRGLRLGETSLRNSALLGK</sequence>
<proteinExistence type="predicted"/>
<gene>
    <name evidence="1" type="ORF">CK203_059950</name>
</gene>
<dbReference type="PANTHER" id="PTHR34427">
    <property type="entry name" value="DUF4283 DOMAIN PROTEIN"/>
    <property type="match status" value="1"/>
</dbReference>
<dbReference type="Proteomes" id="UP000288805">
    <property type="component" value="Unassembled WGS sequence"/>
</dbReference>
<dbReference type="PANTHER" id="PTHR34427:SF5">
    <property type="entry name" value="DUF4283 DOMAIN-CONTAINING PROTEIN"/>
    <property type="match status" value="1"/>
</dbReference>
<evidence type="ECO:0000313" key="1">
    <source>
        <dbReference type="EMBL" id="RVW71333.1"/>
    </source>
</evidence>
<name>A0A438GGK6_VITVI</name>
<comment type="caution">
    <text evidence="1">The sequence shown here is derived from an EMBL/GenBank/DDBJ whole genome shotgun (WGS) entry which is preliminary data.</text>
</comment>
<dbReference type="EMBL" id="QGNW01000440">
    <property type="protein sequence ID" value="RVW71333.1"/>
    <property type="molecule type" value="Genomic_DNA"/>
</dbReference>
<reference evidence="1 2" key="1">
    <citation type="journal article" date="2018" name="PLoS Genet.">
        <title>Population sequencing reveals clonal diversity and ancestral inbreeding in the grapevine cultivar Chardonnay.</title>
        <authorList>
            <person name="Roach M.J."/>
            <person name="Johnson D.L."/>
            <person name="Bohlmann J."/>
            <person name="van Vuuren H.J."/>
            <person name="Jones S.J."/>
            <person name="Pretorius I.S."/>
            <person name="Schmidt S.A."/>
            <person name="Borneman A.R."/>
        </authorList>
    </citation>
    <scope>NUCLEOTIDE SEQUENCE [LARGE SCALE GENOMIC DNA]</scope>
    <source>
        <strain evidence="2">cv. Chardonnay</strain>
        <tissue evidence="1">Leaf</tissue>
    </source>
</reference>
<protein>
    <submittedName>
        <fullName evidence="1">Uncharacterized protein</fullName>
    </submittedName>
</protein>